<evidence type="ECO:0000256" key="6">
    <source>
        <dbReference type="ARBA" id="ARBA00047334"/>
    </source>
</evidence>
<reference evidence="13" key="1">
    <citation type="journal article" date="2014" name="Int. J. Syst. Evol. Microbiol.">
        <title>Complete genome sequence of Corynebacterium casei LMG S-19264T (=DSM 44701T), isolated from a smear-ripened cheese.</title>
        <authorList>
            <consortium name="US DOE Joint Genome Institute (JGI-PGF)"/>
            <person name="Walter F."/>
            <person name="Albersmeier A."/>
            <person name="Kalinowski J."/>
            <person name="Ruckert C."/>
        </authorList>
    </citation>
    <scope>NUCLEOTIDE SEQUENCE</scope>
    <source>
        <strain evidence="13">JCM 13583</strain>
    </source>
</reference>
<name>A0AA37BPA7_9ARCH</name>
<comment type="pathway">
    <text evidence="1 9 11">Cofactor biosynthesis; thiamine diphosphate biosynthesis; thiamine phosphate from 4-amino-2-methyl-5-diphosphomethylpyrimidine and 4-methyl-5-(2-phosphoethyl)-thiazole: step 1/1.</text>
</comment>
<comment type="catalytic activity">
    <reaction evidence="6 9 10">
        <text>4-methyl-5-(2-phosphooxyethyl)-thiazole + 4-amino-2-methyl-5-(diphosphooxymethyl)pyrimidine + H(+) = thiamine phosphate + diphosphate</text>
        <dbReference type="Rhea" id="RHEA:22328"/>
        <dbReference type="ChEBI" id="CHEBI:15378"/>
        <dbReference type="ChEBI" id="CHEBI:33019"/>
        <dbReference type="ChEBI" id="CHEBI:37575"/>
        <dbReference type="ChEBI" id="CHEBI:57841"/>
        <dbReference type="ChEBI" id="CHEBI:58296"/>
        <dbReference type="EC" id="2.5.1.3"/>
    </reaction>
</comment>
<feature type="binding site" evidence="9">
    <location>
        <begin position="36"/>
        <end position="40"/>
    </location>
    <ligand>
        <name>4-amino-2-methyl-5-(diphosphooxymethyl)pyrimidine</name>
        <dbReference type="ChEBI" id="CHEBI:57841"/>
    </ligand>
</feature>
<dbReference type="InterPro" id="IPR036206">
    <property type="entry name" value="ThiamineP_synth_sf"/>
</dbReference>
<keyword evidence="4 9" id="KW-0460">Magnesium</keyword>
<keyword evidence="2 9" id="KW-0808">Transferase</keyword>
<feature type="binding site" evidence="9">
    <location>
        <position position="106"/>
    </location>
    <ligand>
        <name>4-amino-2-methyl-5-(diphosphooxymethyl)pyrimidine</name>
        <dbReference type="ChEBI" id="CHEBI:57841"/>
    </ligand>
</feature>
<dbReference type="EMBL" id="BMNY01000001">
    <property type="protein sequence ID" value="GGM66180.1"/>
    <property type="molecule type" value="Genomic_DNA"/>
</dbReference>
<comment type="function">
    <text evidence="9">Condenses 4-methyl-5-(beta-hydroxyethyl)thiazole monophosphate (THZ-P) and 2-methyl-4-amino-5-hydroxymethyl pyrimidine pyrophosphate (HMP-PP) to form thiamine monophosphate (TMP).</text>
</comment>
<dbReference type="Gene3D" id="3.20.20.70">
    <property type="entry name" value="Aldolase class I"/>
    <property type="match status" value="1"/>
</dbReference>
<dbReference type="GO" id="GO:0000287">
    <property type="term" value="F:magnesium ion binding"/>
    <property type="evidence" value="ECO:0007669"/>
    <property type="project" value="UniProtKB-UniRule"/>
</dbReference>
<feature type="binding site" evidence="9">
    <location>
        <position position="88"/>
    </location>
    <ligand>
        <name>Mg(2+)</name>
        <dbReference type="ChEBI" id="CHEBI:18420"/>
    </ligand>
</feature>
<organism evidence="13 14">
    <name type="scientific">Thermogymnomonas acidicola</name>
    <dbReference type="NCBI Taxonomy" id="399579"/>
    <lineage>
        <taxon>Archaea</taxon>
        <taxon>Methanobacteriati</taxon>
        <taxon>Thermoplasmatota</taxon>
        <taxon>Thermoplasmata</taxon>
        <taxon>Thermoplasmatales</taxon>
        <taxon>Thermogymnomonas</taxon>
    </lineage>
</organism>
<sequence length="224" mass="24709">MSGWKPILYLITPDYIGEGFFRLVEDALDGGPDVLQYRDKKSTRQTRTEVARRLRRMCHDRGVAFVVDDDPYVARDSGADLLHVGRDDPSIEEAREVVGNMPIGSSSYCSTSLARDLERRGSAYVAFGAFFRSPSKPEAALCDKKTITEGLRAVRIPVYAIGGISQTNVKPLLEQGVSGVAVISSVFSSENPKRAVLEYSGILAEYRCDRDPLSWFRRAGQAGP</sequence>
<dbReference type="InterPro" id="IPR013785">
    <property type="entry name" value="Aldolase_TIM"/>
</dbReference>
<feature type="binding site" evidence="9">
    <location>
        <position position="69"/>
    </location>
    <ligand>
        <name>Mg(2+)</name>
        <dbReference type="ChEBI" id="CHEBI:18420"/>
    </ligand>
</feature>
<dbReference type="InterPro" id="IPR034291">
    <property type="entry name" value="TMP_synthase"/>
</dbReference>
<proteinExistence type="inferred from homology"/>
<dbReference type="Proteomes" id="UP000632195">
    <property type="component" value="Unassembled WGS sequence"/>
</dbReference>
<feature type="domain" description="Thiamine phosphate synthase/TenI" evidence="12">
    <location>
        <begin position="8"/>
        <end position="186"/>
    </location>
</feature>
<evidence type="ECO:0000256" key="9">
    <source>
        <dbReference type="HAMAP-Rule" id="MF_00097"/>
    </source>
</evidence>
<feature type="binding site" evidence="9">
    <location>
        <position position="163"/>
    </location>
    <ligand>
        <name>2-[(2R,5Z)-2-carboxy-4-methylthiazol-5(2H)-ylidene]ethyl phosphate</name>
        <dbReference type="ChEBI" id="CHEBI:62899"/>
    </ligand>
</feature>
<comment type="catalytic activity">
    <reaction evidence="7 9 10">
        <text>2-(2-carboxy-4-methylthiazol-5-yl)ethyl phosphate + 4-amino-2-methyl-5-(diphosphooxymethyl)pyrimidine + 2 H(+) = thiamine phosphate + CO2 + diphosphate</text>
        <dbReference type="Rhea" id="RHEA:47848"/>
        <dbReference type="ChEBI" id="CHEBI:15378"/>
        <dbReference type="ChEBI" id="CHEBI:16526"/>
        <dbReference type="ChEBI" id="CHEBI:33019"/>
        <dbReference type="ChEBI" id="CHEBI:37575"/>
        <dbReference type="ChEBI" id="CHEBI:57841"/>
        <dbReference type="ChEBI" id="CHEBI:62890"/>
        <dbReference type="EC" id="2.5.1.3"/>
    </reaction>
</comment>
<dbReference type="GO" id="GO:0009229">
    <property type="term" value="P:thiamine diphosphate biosynthetic process"/>
    <property type="evidence" value="ECO:0007669"/>
    <property type="project" value="UniProtKB-UniRule"/>
</dbReference>
<dbReference type="HAMAP" id="MF_00097">
    <property type="entry name" value="TMP_synthase"/>
    <property type="match status" value="1"/>
</dbReference>
<evidence type="ECO:0000259" key="12">
    <source>
        <dbReference type="Pfam" id="PF02581"/>
    </source>
</evidence>
<evidence type="ECO:0000256" key="3">
    <source>
        <dbReference type="ARBA" id="ARBA00022723"/>
    </source>
</evidence>
<gene>
    <name evidence="9 13" type="primary">thiE</name>
    <name evidence="13" type="ORF">GCM10007108_00540</name>
</gene>
<evidence type="ECO:0000256" key="5">
    <source>
        <dbReference type="ARBA" id="ARBA00022977"/>
    </source>
</evidence>
<feature type="binding site" evidence="9">
    <location>
        <begin position="183"/>
        <end position="184"/>
    </location>
    <ligand>
        <name>2-[(2R,5Z)-2-carboxy-4-methylthiazol-5(2H)-ylidene]ethyl phosphate</name>
        <dbReference type="ChEBI" id="CHEBI:62899"/>
    </ligand>
</feature>
<evidence type="ECO:0000256" key="8">
    <source>
        <dbReference type="ARBA" id="ARBA00047883"/>
    </source>
</evidence>
<dbReference type="RefSeq" id="WP_188679317.1">
    <property type="nucleotide sequence ID" value="NZ_BMNY01000001.1"/>
</dbReference>
<dbReference type="GO" id="GO:0009228">
    <property type="term" value="P:thiamine biosynthetic process"/>
    <property type="evidence" value="ECO:0007669"/>
    <property type="project" value="UniProtKB-KW"/>
</dbReference>
<keyword evidence="3 9" id="KW-0479">Metal-binding</keyword>
<feature type="binding site" evidence="9">
    <location>
        <position position="68"/>
    </location>
    <ligand>
        <name>4-amino-2-methyl-5-(diphosphooxymethyl)pyrimidine</name>
        <dbReference type="ChEBI" id="CHEBI:57841"/>
    </ligand>
</feature>
<dbReference type="PANTHER" id="PTHR20857">
    <property type="entry name" value="THIAMINE-PHOSPHATE PYROPHOSPHORYLASE"/>
    <property type="match status" value="1"/>
</dbReference>
<evidence type="ECO:0000313" key="13">
    <source>
        <dbReference type="EMBL" id="GGM66180.1"/>
    </source>
</evidence>
<feature type="binding site" evidence="9">
    <location>
        <position position="136"/>
    </location>
    <ligand>
        <name>4-amino-2-methyl-5-(diphosphooxymethyl)pyrimidine</name>
        <dbReference type="ChEBI" id="CHEBI:57841"/>
    </ligand>
</feature>
<evidence type="ECO:0000256" key="4">
    <source>
        <dbReference type="ARBA" id="ARBA00022842"/>
    </source>
</evidence>
<evidence type="ECO:0000256" key="1">
    <source>
        <dbReference type="ARBA" id="ARBA00005165"/>
    </source>
</evidence>
<dbReference type="GO" id="GO:0004789">
    <property type="term" value="F:thiamine-phosphate diphosphorylase activity"/>
    <property type="evidence" value="ECO:0007669"/>
    <property type="project" value="UniProtKB-UniRule"/>
</dbReference>
<dbReference type="CDD" id="cd00564">
    <property type="entry name" value="TMP_TenI"/>
    <property type="match status" value="1"/>
</dbReference>
<keyword evidence="14" id="KW-1185">Reference proteome</keyword>
<evidence type="ECO:0000256" key="2">
    <source>
        <dbReference type="ARBA" id="ARBA00022679"/>
    </source>
</evidence>
<dbReference type="NCBIfam" id="TIGR00693">
    <property type="entry name" value="thiE"/>
    <property type="match status" value="1"/>
</dbReference>
<dbReference type="EC" id="2.5.1.3" evidence="9"/>
<dbReference type="SUPFAM" id="SSF51391">
    <property type="entry name" value="Thiamin phosphate synthase"/>
    <property type="match status" value="1"/>
</dbReference>
<comment type="catalytic activity">
    <reaction evidence="8 9 10">
        <text>2-[(2R,5Z)-2-carboxy-4-methylthiazol-5(2H)-ylidene]ethyl phosphate + 4-amino-2-methyl-5-(diphosphooxymethyl)pyrimidine + 2 H(+) = thiamine phosphate + CO2 + diphosphate</text>
        <dbReference type="Rhea" id="RHEA:47844"/>
        <dbReference type="ChEBI" id="CHEBI:15378"/>
        <dbReference type="ChEBI" id="CHEBI:16526"/>
        <dbReference type="ChEBI" id="CHEBI:33019"/>
        <dbReference type="ChEBI" id="CHEBI:37575"/>
        <dbReference type="ChEBI" id="CHEBI:57841"/>
        <dbReference type="ChEBI" id="CHEBI:62899"/>
        <dbReference type="EC" id="2.5.1.3"/>
    </reaction>
</comment>
<comment type="caution">
    <text evidence="13">The sequence shown here is derived from an EMBL/GenBank/DDBJ whole genome shotgun (WGS) entry which is preliminary data.</text>
</comment>
<evidence type="ECO:0000313" key="14">
    <source>
        <dbReference type="Proteomes" id="UP000632195"/>
    </source>
</evidence>
<keyword evidence="5 9" id="KW-0784">Thiamine biosynthesis</keyword>
<comment type="cofactor">
    <cofactor evidence="9">
        <name>Mg(2+)</name>
        <dbReference type="ChEBI" id="CHEBI:18420"/>
    </cofactor>
    <text evidence="9">Binds 1 Mg(2+) ion per subunit.</text>
</comment>
<comment type="similarity">
    <text evidence="9 10">Belongs to the thiamine-phosphate synthase family.</text>
</comment>
<feature type="binding site" evidence="9">
    <location>
        <begin position="133"/>
        <end position="135"/>
    </location>
    <ligand>
        <name>2-[(2R,5Z)-2-carboxy-4-methylthiazol-5(2H)-ylidene]ethyl phosphate</name>
        <dbReference type="ChEBI" id="CHEBI:62899"/>
    </ligand>
</feature>
<dbReference type="GO" id="GO:0005737">
    <property type="term" value="C:cytoplasm"/>
    <property type="evidence" value="ECO:0007669"/>
    <property type="project" value="TreeGrafter"/>
</dbReference>
<dbReference type="Pfam" id="PF02581">
    <property type="entry name" value="TMP-TENI"/>
    <property type="match status" value="1"/>
</dbReference>
<dbReference type="AlphaFoldDB" id="A0AA37BPA7"/>
<protein>
    <recommendedName>
        <fullName evidence="9">Thiamine-phosphate synthase</fullName>
        <shortName evidence="9">TP synthase</shortName>
        <shortName evidence="9">TPS</shortName>
        <ecNumber evidence="9">2.5.1.3</ecNumber>
    </recommendedName>
    <alternativeName>
        <fullName evidence="9">Thiamine-phosphate pyrophosphorylase</fullName>
        <shortName evidence="9">TMP pyrophosphorylase</shortName>
        <shortName evidence="9">TMP-PPase</shortName>
    </alternativeName>
</protein>
<evidence type="ECO:0000256" key="10">
    <source>
        <dbReference type="RuleBase" id="RU003826"/>
    </source>
</evidence>
<dbReference type="InterPro" id="IPR022998">
    <property type="entry name" value="ThiamineP_synth_TenI"/>
</dbReference>
<reference evidence="13" key="2">
    <citation type="submission" date="2022-09" db="EMBL/GenBank/DDBJ databases">
        <authorList>
            <person name="Sun Q."/>
            <person name="Ohkuma M."/>
        </authorList>
    </citation>
    <scope>NUCLEOTIDE SEQUENCE</scope>
    <source>
        <strain evidence="13">JCM 13583</strain>
    </source>
</reference>
<accession>A0AA37BPA7</accession>
<evidence type="ECO:0000256" key="7">
    <source>
        <dbReference type="ARBA" id="ARBA00047851"/>
    </source>
</evidence>
<dbReference type="PANTHER" id="PTHR20857:SF15">
    <property type="entry name" value="THIAMINE-PHOSPHATE SYNTHASE"/>
    <property type="match status" value="1"/>
</dbReference>
<evidence type="ECO:0000256" key="11">
    <source>
        <dbReference type="RuleBase" id="RU004253"/>
    </source>
</evidence>